<dbReference type="EMBL" id="GDAI01001885">
    <property type="protein sequence ID" value="JAI15718.1"/>
    <property type="molecule type" value="mRNA"/>
</dbReference>
<feature type="region of interest" description="Disordered" evidence="1">
    <location>
        <begin position="294"/>
        <end position="353"/>
    </location>
</feature>
<feature type="non-terminal residue" evidence="2">
    <location>
        <position position="378"/>
    </location>
</feature>
<sequence>IIQMETLNEVLDELKTIHSNFTKLGDRIYTEKTLDRKEEEVNNLLASVEELKPFDTTLSKVDKVAETLNKITDFGKKIHKYIKDQREYQKKNKIKMTFDVKMATALVAPYNGKEDDTEAFIESISILNDLVETSDKPLMLKFIKSRITGRAKYAISSETTLDGIKTKLSQKFSVRLSSDAILAQLKTTQQANRKLADFIAQIENLAGQLTKAFINEQMITGESAEKMAEKFAMQSLIDNVANPETSLILKAATHTTLSDLAAKAIAVDKPTKANVFHFSQQKKTQNCYHKSNNCHHNNNGPNRGKQSNWQQRGNNTQRCYNGCNNQPSNKWQQNTQRNNKNRGTFNGNQNQSRNQRIHCCNSGDCETPQQNADSHLLG</sequence>
<reference evidence="2" key="1">
    <citation type="journal article" date="2015" name="Insect Biochem. Mol. Biol.">
        <title>An insight into the sialome of the horse fly, Tabanus bromius.</title>
        <authorList>
            <person name="Ribeiro J.M."/>
            <person name="Kazimirova M."/>
            <person name="Takac P."/>
            <person name="Andersen J.F."/>
            <person name="Francischetti I.M."/>
        </authorList>
    </citation>
    <scope>NUCLEOTIDE SEQUENCE</scope>
</reference>
<evidence type="ECO:0000313" key="2">
    <source>
        <dbReference type="EMBL" id="JAI15718.1"/>
    </source>
</evidence>
<protein>
    <submittedName>
        <fullName evidence="2">Uncharacterized protein</fullName>
    </submittedName>
</protein>
<feature type="non-terminal residue" evidence="2">
    <location>
        <position position="1"/>
    </location>
</feature>
<name>A0A0K8TNK4_TABBR</name>
<dbReference type="AlphaFoldDB" id="A0A0K8TNK4"/>
<accession>A0A0K8TNK4</accession>
<organism evidence="2">
    <name type="scientific">Tabanus bromius</name>
    <name type="common">Band-eyed brown horse fly</name>
    <dbReference type="NCBI Taxonomy" id="304241"/>
    <lineage>
        <taxon>Eukaryota</taxon>
        <taxon>Metazoa</taxon>
        <taxon>Ecdysozoa</taxon>
        <taxon>Arthropoda</taxon>
        <taxon>Hexapoda</taxon>
        <taxon>Insecta</taxon>
        <taxon>Pterygota</taxon>
        <taxon>Neoptera</taxon>
        <taxon>Endopterygota</taxon>
        <taxon>Diptera</taxon>
        <taxon>Brachycera</taxon>
        <taxon>Tabanomorpha</taxon>
        <taxon>Tabanoidea</taxon>
        <taxon>Tabanidae</taxon>
        <taxon>Tabanus</taxon>
    </lineage>
</organism>
<evidence type="ECO:0000256" key="1">
    <source>
        <dbReference type="SAM" id="MobiDB-lite"/>
    </source>
</evidence>
<feature type="compositionally biased region" description="Polar residues" evidence="1">
    <location>
        <begin position="304"/>
        <end position="353"/>
    </location>
</feature>
<proteinExistence type="evidence at transcript level"/>